<protein>
    <submittedName>
        <fullName evidence="1">Uncharacterized protein</fullName>
    </submittedName>
</protein>
<gene>
    <name evidence="1" type="ORF">NDK43_04945</name>
</gene>
<dbReference type="EMBL" id="JAMQCR010000001">
    <property type="protein sequence ID" value="MCM2531856.1"/>
    <property type="molecule type" value="Genomic_DNA"/>
</dbReference>
<reference evidence="1 2" key="1">
    <citation type="submission" date="2022-06" db="EMBL/GenBank/DDBJ databases">
        <authorList>
            <person name="Jeon C.O."/>
        </authorList>
    </citation>
    <scope>NUCLEOTIDE SEQUENCE [LARGE SCALE GENOMIC DNA]</scope>
    <source>
        <strain evidence="1 2">KCTC 13943</strain>
    </source>
</reference>
<accession>A0ABT0W694</accession>
<proteinExistence type="predicted"/>
<name>A0ABT0W694_9BACI</name>
<evidence type="ECO:0000313" key="1">
    <source>
        <dbReference type="EMBL" id="MCM2531856.1"/>
    </source>
</evidence>
<comment type="caution">
    <text evidence="1">The sequence shown here is derived from an EMBL/GenBank/DDBJ whole genome shotgun (WGS) entry which is preliminary data.</text>
</comment>
<organism evidence="1 2">
    <name type="scientific">Neobacillus pocheonensis</name>
    <dbReference type="NCBI Taxonomy" id="363869"/>
    <lineage>
        <taxon>Bacteria</taxon>
        <taxon>Bacillati</taxon>
        <taxon>Bacillota</taxon>
        <taxon>Bacilli</taxon>
        <taxon>Bacillales</taxon>
        <taxon>Bacillaceae</taxon>
        <taxon>Neobacillus</taxon>
    </lineage>
</organism>
<keyword evidence="2" id="KW-1185">Reference proteome</keyword>
<sequence length="91" mass="10425">MKNSLSEKERLLTTLTEIYDQLEELESVLEASFSDLRLSLNKEELIKLKVNEQRLSVVEMELEQINLFASGDDLGSNPKQVSRPLKLELGF</sequence>
<evidence type="ECO:0000313" key="2">
    <source>
        <dbReference type="Proteomes" id="UP001523262"/>
    </source>
</evidence>
<dbReference type="Proteomes" id="UP001523262">
    <property type="component" value="Unassembled WGS sequence"/>
</dbReference>